<evidence type="ECO:0000259" key="1">
    <source>
        <dbReference type="PROSITE" id="PS51186"/>
    </source>
</evidence>
<dbReference type="InterPro" id="IPR016181">
    <property type="entry name" value="Acyl_CoA_acyltransferase"/>
</dbReference>
<dbReference type="OrthoDB" id="9796171at2"/>
<dbReference type="CDD" id="cd04301">
    <property type="entry name" value="NAT_SF"/>
    <property type="match status" value="1"/>
</dbReference>
<sequence>MSDFCFKKIDEMSGREVFCVERLRCKTFVTEQKITLPELDDQDLDAVQVYQLNSDKTCALATCRIFKQDGKWLLGRVAVNKSSRNLHLGSKMLECVQQYLKNQGASELYCHAQLAVKPFYEKLGYEPCGEVFDEGGIDHIMMAKKL</sequence>
<dbReference type="RefSeq" id="WP_008470256.1">
    <property type="nucleotide sequence ID" value="NZ_AYZP01000011.1"/>
</dbReference>
<evidence type="ECO:0000313" key="2">
    <source>
        <dbReference type="EMBL" id="CCI81478.1"/>
    </source>
</evidence>
<organism evidence="2 3">
    <name type="scientific">Lactobacillus hominis DSM 23910 = CRBIP 24.179</name>
    <dbReference type="NCBI Taxonomy" id="1423758"/>
    <lineage>
        <taxon>Bacteria</taxon>
        <taxon>Bacillati</taxon>
        <taxon>Bacillota</taxon>
        <taxon>Bacilli</taxon>
        <taxon>Lactobacillales</taxon>
        <taxon>Lactobacillaceae</taxon>
        <taxon>Lactobacillus</taxon>
    </lineage>
</organism>
<evidence type="ECO:0000313" key="3">
    <source>
        <dbReference type="Proteomes" id="UP000009320"/>
    </source>
</evidence>
<feature type="domain" description="N-acetyltransferase" evidence="1">
    <location>
        <begin position="7"/>
        <end position="146"/>
    </location>
</feature>
<dbReference type="Proteomes" id="UP000009320">
    <property type="component" value="Unassembled WGS sequence"/>
</dbReference>
<dbReference type="EMBL" id="CAKE01000003">
    <property type="protein sequence ID" value="CCI81478.1"/>
    <property type="molecule type" value="Genomic_DNA"/>
</dbReference>
<dbReference type="STRING" id="1423758.FC41_GL000532"/>
<gene>
    <name evidence="2" type="ORF">BN55_08205</name>
</gene>
<dbReference type="eggNOG" id="COG2153">
    <property type="taxonomic scope" value="Bacteria"/>
</dbReference>
<protein>
    <submittedName>
        <fullName evidence="2">Putative acetyltransferase</fullName>
    </submittedName>
</protein>
<dbReference type="InterPro" id="IPR000182">
    <property type="entry name" value="GNAT_dom"/>
</dbReference>
<dbReference type="AlphaFoldDB" id="I7IVI0"/>
<proteinExistence type="predicted"/>
<dbReference type="PATRIC" id="fig|1423758.3.peg.538"/>
<dbReference type="SUPFAM" id="SSF55729">
    <property type="entry name" value="Acyl-CoA N-acyltransferases (Nat)"/>
    <property type="match status" value="1"/>
</dbReference>
<keyword evidence="2" id="KW-0808">Transferase</keyword>
<comment type="caution">
    <text evidence="2">The sequence shown here is derived from an EMBL/GenBank/DDBJ whole genome shotgun (WGS) entry which is preliminary data.</text>
</comment>
<dbReference type="PROSITE" id="PS51186">
    <property type="entry name" value="GNAT"/>
    <property type="match status" value="1"/>
</dbReference>
<dbReference type="Gene3D" id="3.40.630.30">
    <property type="match status" value="1"/>
</dbReference>
<name>I7IVI0_9LACO</name>
<dbReference type="GO" id="GO:0016747">
    <property type="term" value="F:acyltransferase activity, transferring groups other than amino-acyl groups"/>
    <property type="evidence" value="ECO:0007669"/>
    <property type="project" value="InterPro"/>
</dbReference>
<dbReference type="GeneID" id="82846745"/>
<accession>I7IVI0</accession>
<reference evidence="2 3" key="1">
    <citation type="submission" date="2012-06" db="EMBL/GenBank/DDBJ databases">
        <title>Draft Genome Sequence of Lactobacillus hominis Strain CRBIP 24.179T, isolated from human intestine.</title>
        <authorList>
            <person name="Cousin S."/>
            <person name="Ma L."/>
            <person name="Bizet C."/>
            <person name="Loux V."/>
            <person name="Bouchier C."/>
            <person name="Clermont D."/>
            <person name="Creno S."/>
        </authorList>
    </citation>
    <scope>NUCLEOTIDE SEQUENCE [LARGE SCALE GENOMIC DNA]</scope>
    <source>
        <strain evidence="3">CRBIP 24.179T</strain>
    </source>
</reference>
<keyword evidence="3" id="KW-1185">Reference proteome</keyword>
<dbReference type="Pfam" id="PF13673">
    <property type="entry name" value="Acetyltransf_10"/>
    <property type="match status" value="1"/>
</dbReference>